<gene>
    <name evidence="1" type="ORF">APZ42_007528</name>
</gene>
<sequence>NFDAFFPPNFSGTRFWSGCSSFPSSSLPLVPPPCLPLIFPPLFFCSVLKIN</sequence>
<organism evidence="1 2">
    <name type="scientific">Daphnia magna</name>
    <dbReference type="NCBI Taxonomy" id="35525"/>
    <lineage>
        <taxon>Eukaryota</taxon>
        <taxon>Metazoa</taxon>
        <taxon>Ecdysozoa</taxon>
        <taxon>Arthropoda</taxon>
        <taxon>Crustacea</taxon>
        <taxon>Branchiopoda</taxon>
        <taxon>Diplostraca</taxon>
        <taxon>Cladocera</taxon>
        <taxon>Anomopoda</taxon>
        <taxon>Daphniidae</taxon>
        <taxon>Daphnia</taxon>
    </lineage>
</organism>
<dbReference type="EMBL" id="LRGB01021019">
    <property type="protein sequence ID" value="KZR97539.1"/>
    <property type="molecule type" value="Genomic_DNA"/>
</dbReference>
<reference evidence="1 2" key="1">
    <citation type="submission" date="2016-03" db="EMBL/GenBank/DDBJ databases">
        <title>EvidentialGene: Evidence-directed Construction of Genes on Genomes.</title>
        <authorList>
            <person name="Gilbert D.G."/>
            <person name="Choi J.-H."/>
            <person name="Mockaitis K."/>
            <person name="Colbourne J."/>
            <person name="Pfrender M."/>
        </authorList>
    </citation>
    <scope>NUCLEOTIDE SEQUENCE [LARGE SCALE GENOMIC DNA]</scope>
    <source>
        <strain evidence="1 2">Xinb3</strain>
        <tissue evidence="1">Complete organism</tissue>
    </source>
</reference>
<protein>
    <submittedName>
        <fullName evidence="1">Uncharacterized protein</fullName>
    </submittedName>
</protein>
<dbReference type="Proteomes" id="UP000076858">
    <property type="component" value="Unassembled WGS sequence"/>
</dbReference>
<dbReference type="AlphaFoldDB" id="A0A164F8H2"/>
<feature type="non-terminal residue" evidence="1">
    <location>
        <position position="1"/>
    </location>
</feature>
<keyword evidence="2" id="KW-1185">Reference proteome</keyword>
<evidence type="ECO:0000313" key="2">
    <source>
        <dbReference type="Proteomes" id="UP000076858"/>
    </source>
</evidence>
<feature type="non-terminal residue" evidence="1">
    <location>
        <position position="51"/>
    </location>
</feature>
<accession>A0A164F8H2</accession>
<proteinExistence type="predicted"/>
<comment type="caution">
    <text evidence="1">The sequence shown here is derived from an EMBL/GenBank/DDBJ whole genome shotgun (WGS) entry which is preliminary data.</text>
</comment>
<evidence type="ECO:0000313" key="1">
    <source>
        <dbReference type="EMBL" id="KZR97539.1"/>
    </source>
</evidence>
<name>A0A164F8H2_9CRUS</name>